<dbReference type="EMBL" id="SMMG02000001">
    <property type="protein sequence ID" value="KAA3487262.1"/>
    <property type="molecule type" value="Genomic_DNA"/>
</dbReference>
<keyword evidence="3" id="KW-1185">Reference proteome</keyword>
<feature type="region of interest" description="Disordered" evidence="1">
    <location>
        <begin position="9"/>
        <end position="31"/>
    </location>
</feature>
<keyword evidence="2" id="KW-0489">Methyltransferase</keyword>
<comment type="caution">
    <text evidence="2">The sequence shown here is derived from an EMBL/GenBank/DDBJ whole genome shotgun (WGS) entry which is preliminary data.</text>
</comment>
<dbReference type="Proteomes" id="UP000325315">
    <property type="component" value="Unassembled WGS sequence"/>
</dbReference>
<name>A0A5B6X2F6_9ROSI</name>
<dbReference type="GO" id="GO:0008168">
    <property type="term" value="F:methyltransferase activity"/>
    <property type="evidence" value="ECO:0007669"/>
    <property type="project" value="UniProtKB-KW"/>
</dbReference>
<evidence type="ECO:0000313" key="2">
    <source>
        <dbReference type="EMBL" id="KAA3487262.1"/>
    </source>
</evidence>
<dbReference type="GO" id="GO:0032259">
    <property type="term" value="P:methylation"/>
    <property type="evidence" value="ECO:0007669"/>
    <property type="project" value="UniProtKB-KW"/>
</dbReference>
<dbReference type="OrthoDB" id="1936908at2759"/>
<reference evidence="3" key="1">
    <citation type="journal article" date="2019" name="Plant Biotechnol. J.">
        <title>Genome sequencing of the Australian wild diploid species Gossypium australe highlights disease resistance and delayed gland morphogenesis.</title>
        <authorList>
            <person name="Cai Y."/>
            <person name="Cai X."/>
            <person name="Wang Q."/>
            <person name="Wang P."/>
            <person name="Zhang Y."/>
            <person name="Cai C."/>
            <person name="Xu Y."/>
            <person name="Wang K."/>
            <person name="Zhou Z."/>
            <person name="Wang C."/>
            <person name="Geng S."/>
            <person name="Li B."/>
            <person name="Dong Q."/>
            <person name="Hou Y."/>
            <person name="Wang H."/>
            <person name="Ai P."/>
            <person name="Liu Z."/>
            <person name="Yi F."/>
            <person name="Sun M."/>
            <person name="An G."/>
            <person name="Cheng J."/>
            <person name="Zhang Y."/>
            <person name="Shi Q."/>
            <person name="Xie Y."/>
            <person name="Shi X."/>
            <person name="Chang Y."/>
            <person name="Huang F."/>
            <person name="Chen Y."/>
            <person name="Hong S."/>
            <person name="Mi L."/>
            <person name="Sun Q."/>
            <person name="Zhang L."/>
            <person name="Zhou B."/>
            <person name="Peng R."/>
            <person name="Zhang X."/>
            <person name="Liu F."/>
        </authorList>
    </citation>
    <scope>NUCLEOTIDE SEQUENCE [LARGE SCALE GENOMIC DNA]</scope>
    <source>
        <strain evidence="3">cv. PA1801</strain>
    </source>
</reference>
<protein>
    <submittedName>
        <fullName evidence="2">Hexaprenyldihydroxybenzoate methyltransferase, mitochondrial-like protein</fullName>
    </submittedName>
</protein>
<proteinExistence type="predicted"/>
<evidence type="ECO:0000256" key="1">
    <source>
        <dbReference type="SAM" id="MobiDB-lite"/>
    </source>
</evidence>
<sequence length="124" mass="15020">MYDAYLKVNSTVPQSQSSHPQVSSKQRDHRVTIDKVRNDNPTKAEYWLEHTQRVIDEILCSFDDCLRCTVSLLKEETFQWWSTLTAVVQKERINWEFFKSKLRKKYVSKRYLERKKKEFLELNE</sequence>
<dbReference type="AlphaFoldDB" id="A0A5B6X2F6"/>
<evidence type="ECO:0000313" key="3">
    <source>
        <dbReference type="Proteomes" id="UP000325315"/>
    </source>
</evidence>
<accession>A0A5B6X2F6</accession>
<feature type="compositionally biased region" description="Low complexity" evidence="1">
    <location>
        <begin position="10"/>
        <end position="24"/>
    </location>
</feature>
<gene>
    <name evidence="2" type="ORF">EPI10_031100</name>
</gene>
<keyword evidence="2" id="KW-0808">Transferase</keyword>
<organism evidence="2 3">
    <name type="scientific">Gossypium australe</name>
    <dbReference type="NCBI Taxonomy" id="47621"/>
    <lineage>
        <taxon>Eukaryota</taxon>
        <taxon>Viridiplantae</taxon>
        <taxon>Streptophyta</taxon>
        <taxon>Embryophyta</taxon>
        <taxon>Tracheophyta</taxon>
        <taxon>Spermatophyta</taxon>
        <taxon>Magnoliopsida</taxon>
        <taxon>eudicotyledons</taxon>
        <taxon>Gunneridae</taxon>
        <taxon>Pentapetalae</taxon>
        <taxon>rosids</taxon>
        <taxon>malvids</taxon>
        <taxon>Malvales</taxon>
        <taxon>Malvaceae</taxon>
        <taxon>Malvoideae</taxon>
        <taxon>Gossypium</taxon>
    </lineage>
</organism>